<gene>
    <name evidence="2" type="ORF">BcabD6B2_07610</name>
</gene>
<dbReference type="GeneID" id="94192809"/>
<sequence length="1301" mass="141360">MAPSGGKPLTDPPKDVKEAIDWLALVGGGYGGSGCGSGKHKELAAALRMLPGFAPIYNPIFPNDWLSEIIYVFALALDSAFLEYNGRNSDTSSGGTYTSAYSVAGWTDDKASEYAKIFLFLAVLIYYFITFLYCMCKPSDSPNAGFTELSEACGSGNSASSYETFLSTLEANGPSKRPEYPLTTCKRFSYEYLQSRYSGTDITNVIDDIKKELVRLSETLTLYSTSSTSYFSKLTEYISSLLGKIQSFDPNSVPSPVAPLAGGLVGVGALGTGAAYGLNLFGFQGIVKALFGFKVTGKDGGGGTGDGTAALSSKVQNLLEEVEDSGIKLDVDIDKVITALGNGNLITNMAKGLKQFIGYDATSKGTPKITGGGILPANVAKHQVCNAVLNFVIRFLEGLCEIEKLIGESSRQTALTVIGKLRKCVGTGKVPKGFKELVNKIGEKVRERFDKKIKQSNQTGKLNSVFTQLKEIKVDETGSPISHETTAVQDFLNKVEGILKTDNSGNFATYCDKLKSLFENSEITSKAKKNDAALTYSALESNINAVTGRVTTDLNSDIYNLKTKSQFKDYANVAVFTAVRDAAHAFLAEIKEPIKYTSYYDKAQWNNVSGDDDRAKCAKIFLGCLPLYYQALTYIYWGCHDNGGRWRNLTLANGSMRSYFDSQGLLPLYVDKSKRGAHIADSALGGFSEFTQGMAGASSPFPYVSFTKELQANVRENANNLPTECPLSALYHGTSCYFRYQQIATTKHAVNTPKTIREMLYFLAAMPYSTSYEGLEKHIGDVLKEELDVADSGSSQSGNKLSADQLKEYLTASSAFSSSVLGLIQGPGASEKSEEPWLHELFCNSAFHFKYPSSSSTLFSKVSNYAYALQFQLHFLYQQCSNTYTLGCGWQNSRRVNTTAPRPPNVVPVAVSPPPLQAFLTDNLKGFSRGHPSDPSSHLAECSGPICHVPMGFTANDLRDSSTVGAYIHHVLKPLCGSFNSPLLQLCGTLTCLSKRAPRSLGDLFGFYWQVTGQLFKNKSPTLGELIEKFDKAFDLGNNLKQTFSNDSYVALTLLWNRIKCHRPLPIPRVNGPCNPVALPAFMARDAVSLPVMLFDLKQQCHKVEVQNVGKVSVKHSVNSSSHHNCFSTPADLFSLQTSRCNNGQNCGPYLSPLNHTTGTAFAPIHASSYLSWVIYLAEDLHSRFQEMHDDSKNITCIPSSGSHGPSGSCSCPSVVECAEVLLILHANGFTFASAGLLKNGGGQPSGKKSCQNFHDQLSAVLANDENTPLFKLLTVIDDFLYAIRCEFFSNSQSSGPSTYA</sequence>
<protein>
    <submittedName>
        <fullName evidence="2">Variant erythrocyte surface antigen-1 family protein</fullName>
    </submittedName>
</protein>
<name>A0AAV4LNC9_BABCB</name>
<keyword evidence="3" id="KW-1185">Reference proteome</keyword>
<proteinExistence type="predicted"/>
<keyword evidence="1" id="KW-0812">Transmembrane</keyword>
<evidence type="ECO:0000313" key="3">
    <source>
        <dbReference type="Proteomes" id="UP001497744"/>
    </source>
</evidence>
<evidence type="ECO:0000256" key="1">
    <source>
        <dbReference type="SAM" id="Phobius"/>
    </source>
</evidence>
<dbReference type="Proteomes" id="UP001497744">
    <property type="component" value="Unassembled WGS sequence"/>
</dbReference>
<accession>A0AAV4LNC9</accession>
<dbReference type="Pfam" id="PF12785">
    <property type="entry name" value="VESA1_N"/>
    <property type="match status" value="2"/>
</dbReference>
<feature type="transmembrane region" description="Helical" evidence="1">
    <location>
        <begin position="114"/>
        <end position="133"/>
    </location>
</feature>
<dbReference type="PROSITE" id="PS51257">
    <property type="entry name" value="PROKAR_LIPOPROTEIN"/>
    <property type="match status" value="1"/>
</dbReference>
<comment type="caution">
    <text evidence="2">The sequence shown here is derived from an EMBL/GenBank/DDBJ whole genome shotgun (WGS) entry which is preliminary data.</text>
</comment>
<dbReference type="RefSeq" id="XP_067713397.1">
    <property type="nucleotide sequence ID" value="XM_067857296.1"/>
</dbReference>
<dbReference type="InterPro" id="IPR024751">
    <property type="entry name" value="VESA1"/>
</dbReference>
<organism evidence="2 3">
    <name type="scientific">Babesia caballi</name>
    <dbReference type="NCBI Taxonomy" id="5871"/>
    <lineage>
        <taxon>Eukaryota</taxon>
        <taxon>Sar</taxon>
        <taxon>Alveolata</taxon>
        <taxon>Apicomplexa</taxon>
        <taxon>Aconoidasida</taxon>
        <taxon>Piroplasmida</taxon>
        <taxon>Babesiidae</taxon>
        <taxon>Babesia</taxon>
    </lineage>
</organism>
<dbReference type="EMBL" id="BPLF01000001">
    <property type="protein sequence ID" value="GIX61326.1"/>
    <property type="molecule type" value="Genomic_DNA"/>
</dbReference>
<reference evidence="2 3" key="1">
    <citation type="submission" date="2021-06" db="EMBL/GenBank/DDBJ databases">
        <title>Genome sequence of Babesia caballi.</title>
        <authorList>
            <person name="Yamagishi J."/>
            <person name="Kidaka T."/>
            <person name="Ochi A."/>
        </authorList>
    </citation>
    <scope>NUCLEOTIDE SEQUENCE [LARGE SCALE GENOMIC DNA]</scope>
    <source>
        <strain evidence="2">USDA-D6B2</strain>
    </source>
</reference>
<keyword evidence="1" id="KW-1133">Transmembrane helix</keyword>
<keyword evidence="1" id="KW-0472">Membrane</keyword>
<evidence type="ECO:0000313" key="2">
    <source>
        <dbReference type="EMBL" id="GIX61326.1"/>
    </source>
</evidence>